<name>A0A3N7FNP1_POPTR</name>
<gene>
    <name evidence="1" type="ORF">POPTR_010G195901</name>
</gene>
<dbReference type="InParanoid" id="A0A3N7FNP1"/>
<reference evidence="1 2" key="1">
    <citation type="journal article" date="2006" name="Science">
        <title>The genome of black cottonwood, Populus trichocarpa (Torr. &amp; Gray).</title>
        <authorList>
            <person name="Tuskan G.A."/>
            <person name="Difazio S."/>
            <person name="Jansson S."/>
            <person name="Bohlmann J."/>
            <person name="Grigoriev I."/>
            <person name="Hellsten U."/>
            <person name="Putnam N."/>
            <person name="Ralph S."/>
            <person name="Rombauts S."/>
            <person name="Salamov A."/>
            <person name="Schein J."/>
            <person name="Sterck L."/>
            <person name="Aerts A."/>
            <person name="Bhalerao R.R."/>
            <person name="Bhalerao R.P."/>
            <person name="Blaudez D."/>
            <person name="Boerjan W."/>
            <person name="Brun A."/>
            <person name="Brunner A."/>
            <person name="Busov V."/>
            <person name="Campbell M."/>
            <person name="Carlson J."/>
            <person name="Chalot M."/>
            <person name="Chapman J."/>
            <person name="Chen G.L."/>
            <person name="Cooper D."/>
            <person name="Coutinho P.M."/>
            <person name="Couturier J."/>
            <person name="Covert S."/>
            <person name="Cronk Q."/>
            <person name="Cunningham R."/>
            <person name="Davis J."/>
            <person name="Degroeve S."/>
            <person name="Dejardin A."/>
            <person name="Depamphilis C."/>
            <person name="Detter J."/>
            <person name="Dirks B."/>
            <person name="Dubchak I."/>
            <person name="Duplessis S."/>
            <person name="Ehlting J."/>
            <person name="Ellis B."/>
            <person name="Gendler K."/>
            <person name="Goodstein D."/>
            <person name="Gribskov M."/>
            <person name="Grimwood J."/>
            <person name="Groover A."/>
            <person name="Gunter L."/>
            <person name="Hamberger B."/>
            <person name="Heinze B."/>
            <person name="Helariutta Y."/>
            <person name="Henrissat B."/>
            <person name="Holligan D."/>
            <person name="Holt R."/>
            <person name="Huang W."/>
            <person name="Islam-Faridi N."/>
            <person name="Jones S."/>
            <person name="Jones-Rhoades M."/>
            <person name="Jorgensen R."/>
            <person name="Joshi C."/>
            <person name="Kangasjarvi J."/>
            <person name="Karlsson J."/>
            <person name="Kelleher C."/>
            <person name="Kirkpatrick R."/>
            <person name="Kirst M."/>
            <person name="Kohler A."/>
            <person name="Kalluri U."/>
            <person name="Larimer F."/>
            <person name="Leebens-Mack J."/>
            <person name="Leple J.C."/>
            <person name="Locascio P."/>
            <person name="Lou Y."/>
            <person name="Lucas S."/>
            <person name="Martin F."/>
            <person name="Montanini B."/>
            <person name="Napoli C."/>
            <person name="Nelson D.R."/>
            <person name="Nelson C."/>
            <person name="Nieminen K."/>
            <person name="Nilsson O."/>
            <person name="Pereda V."/>
            <person name="Peter G."/>
            <person name="Philippe R."/>
            <person name="Pilate G."/>
            <person name="Poliakov A."/>
            <person name="Razumovskaya J."/>
            <person name="Richardson P."/>
            <person name="Rinaldi C."/>
            <person name="Ritland K."/>
            <person name="Rouze P."/>
            <person name="Ryaboy D."/>
            <person name="Schmutz J."/>
            <person name="Schrader J."/>
            <person name="Segerman B."/>
            <person name="Shin H."/>
            <person name="Siddiqui A."/>
            <person name="Sterky F."/>
            <person name="Terry A."/>
            <person name="Tsai C.J."/>
            <person name="Uberbacher E."/>
            <person name="Unneberg P."/>
            <person name="Vahala J."/>
            <person name="Wall K."/>
            <person name="Wessler S."/>
            <person name="Yang G."/>
            <person name="Yin T."/>
            <person name="Douglas C."/>
            <person name="Marra M."/>
            <person name="Sandberg G."/>
            <person name="Van de Peer Y."/>
            <person name="Rokhsar D."/>
        </authorList>
    </citation>
    <scope>NUCLEOTIDE SEQUENCE [LARGE SCALE GENOMIC DNA]</scope>
    <source>
        <strain evidence="2">cv. Nisqually</strain>
    </source>
</reference>
<dbReference type="STRING" id="3694.A0A3N7FNP1"/>
<evidence type="ECO:0000313" key="1">
    <source>
        <dbReference type="EMBL" id="RQO96953.1"/>
    </source>
</evidence>
<accession>A0A3N7FNP1</accession>
<organism evidence="1 2">
    <name type="scientific">Populus trichocarpa</name>
    <name type="common">Western balsam poplar</name>
    <name type="synonym">Populus balsamifera subsp. trichocarpa</name>
    <dbReference type="NCBI Taxonomy" id="3694"/>
    <lineage>
        <taxon>Eukaryota</taxon>
        <taxon>Viridiplantae</taxon>
        <taxon>Streptophyta</taxon>
        <taxon>Embryophyta</taxon>
        <taxon>Tracheophyta</taxon>
        <taxon>Spermatophyta</taxon>
        <taxon>Magnoliopsida</taxon>
        <taxon>eudicotyledons</taxon>
        <taxon>Gunneridae</taxon>
        <taxon>Pentapetalae</taxon>
        <taxon>rosids</taxon>
        <taxon>fabids</taxon>
        <taxon>Malpighiales</taxon>
        <taxon>Salicaceae</taxon>
        <taxon>Saliceae</taxon>
        <taxon>Populus</taxon>
    </lineage>
</organism>
<sequence>MNEQLPTDLVQLDVLFQKARGEGINIQVAGQSMKRKFLLIVSGNYFSIALVNQYKLRRGEKTRKNLMLTVSGKTSCHSHCWLEDVIQLILPGLTGGNSGYAENHCHSL</sequence>
<dbReference type="Proteomes" id="UP000006729">
    <property type="component" value="Chromosome 10"/>
</dbReference>
<protein>
    <submittedName>
        <fullName evidence="1">Uncharacterized protein</fullName>
    </submittedName>
</protein>
<keyword evidence="2" id="KW-1185">Reference proteome</keyword>
<evidence type="ECO:0000313" key="2">
    <source>
        <dbReference type="Proteomes" id="UP000006729"/>
    </source>
</evidence>
<proteinExistence type="predicted"/>
<dbReference type="AlphaFoldDB" id="A0A3N7FNP1"/>
<dbReference type="EMBL" id="CM009299">
    <property type="protein sequence ID" value="RQO96953.1"/>
    <property type="molecule type" value="Genomic_DNA"/>
</dbReference>